<reference evidence="2" key="1">
    <citation type="submission" date="2023-03" db="EMBL/GenBank/DDBJ databases">
        <title>Massive genome expansion in bonnet fungi (Mycena s.s.) driven by repeated elements and novel gene families across ecological guilds.</title>
        <authorList>
            <consortium name="Lawrence Berkeley National Laboratory"/>
            <person name="Harder C.B."/>
            <person name="Miyauchi S."/>
            <person name="Viragh M."/>
            <person name="Kuo A."/>
            <person name="Thoen E."/>
            <person name="Andreopoulos B."/>
            <person name="Lu D."/>
            <person name="Skrede I."/>
            <person name="Drula E."/>
            <person name="Henrissat B."/>
            <person name="Morin E."/>
            <person name="Kohler A."/>
            <person name="Barry K."/>
            <person name="LaButti K."/>
            <person name="Morin E."/>
            <person name="Salamov A."/>
            <person name="Lipzen A."/>
            <person name="Mereny Z."/>
            <person name="Hegedus B."/>
            <person name="Baldrian P."/>
            <person name="Stursova M."/>
            <person name="Weitz H."/>
            <person name="Taylor A."/>
            <person name="Grigoriev I.V."/>
            <person name="Nagy L.G."/>
            <person name="Martin F."/>
            <person name="Kauserud H."/>
        </authorList>
    </citation>
    <scope>NUCLEOTIDE SEQUENCE</scope>
    <source>
        <strain evidence="2">CBHHK182m</strain>
    </source>
</reference>
<feature type="chain" id="PRO_5042142316" evidence="1">
    <location>
        <begin position="25"/>
        <end position="141"/>
    </location>
</feature>
<sequence>MLDTTLLLAFSFTSLLTTIPGVGAQCPQTAGYLGAFDSFTGDFIGAVRTDSWVTNLLFLKVPELSTSNRCVGDLHNPSNYLAVFPFTNSTNEGDAALLQILNPGDPNAPFVSLVIGIADCTRNAFSNALTSFAIITASHPQ</sequence>
<protein>
    <submittedName>
        <fullName evidence="2">Uncharacterized protein</fullName>
    </submittedName>
</protein>
<gene>
    <name evidence="2" type="ORF">B0H16DRAFT_1466014</name>
</gene>
<evidence type="ECO:0000313" key="3">
    <source>
        <dbReference type="Proteomes" id="UP001215598"/>
    </source>
</evidence>
<comment type="caution">
    <text evidence="2">The sequence shown here is derived from an EMBL/GenBank/DDBJ whole genome shotgun (WGS) entry which is preliminary data.</text>
</comment>
<feature type="signal peptide" evidence="1">
    <location>
        <begin position="1"/>
        <end position="24"/>
    </location>
</feature>
<accession>A0AAD7IB75</accession>
<dbReference type="Proteomes" id="UP001215598">
    <property type="component" value="Unassembled WGS sequence"/>
</dbReference>
<name>A0AAD7IB75_9AGAR</name>
<evidence type="ECO:0000256" key="1">
    <source>
        <dbReference type="SAM" id="SignalP"/>
    </source>
</evidence>
<dbReference type="AlphaFoldDB" id="A0AAD7IB75"/>
<keyword evidence="1" id="KW-0732">Signal</keyword>
<proteinExistence type="predicted"/>
<evidence type="ECO:0000313" key="2">
    <source>
        <dbReference type="EMBL" id="KAJ7737985.1"/>
    </source>
</evidence>
<keyword evidence="3" id="KW-1185">Reference proteome</keyword>
<dbReference type="EMBL" id="JARKIB010000114">
    <property type="protein sequence ID" value="KAJ7737985.1"/>
    <property type="molecule type" value="Genomic_DNA"/>
</dbReference>
<organism evidence="2 3">
    <name type="scientific">Mycena metata</name>
    <dbReference type="NCBI Taxonomy" id="1033252"/>
    <lineage>
        <taxon>Eukaryota</taxon>
        <taxon>Fungi</taxon>
        <taxon>Dikarya</taxon>
        <taxon>Basidiomycota</taxon>
        <taxon>Agaricomycotina</taxon>
        <taxon>Agaricomycetes</taxon>
        <taxon>Agaricomycetidae</taxon>
        <taxon>Agaricales</taxon>
        <taxon>Marasmiineae</taxon>
        <taxon>Mycenaceae</taxon>
        <taxon>Mycena</taxon>
    </lineage>
</organism>